<evidence type="ECO:0008006" key="4">
    <source>
        <dbReference type="Google" id="ProtNLM"/>
    </source>
</evidence>
<dbReference type="Proteomes" id="UP001589814">
    <property type="component" value="Unassembled WGS sequence"/>
</dbReference>
<name>A0ABV6G543_9GAMM</name>
<accession>A0ABV6G543</accession>
<proteinExistence type="predicted"/>
<evidence type="ECO:0000256" key="1">
    <source>
        <dbReference type="SAM" id="MobiDB-lite"/>
    </source>
</evidence>
<dbReference type="EMBL" id="JBHLVX010000050">
    <property type="protein sequence ID" value="MFC0268760.1"/>
    <property type="molecule type" value="Genomic_DNA"/>
</dbReference>
<evidence type="ECO:0000313" key="2">
    <source>
        <dbReference type="EMBL" id="MFC0268760.1"/>
    </source>
</evidence>
<gene>
    <name evidence="2" type="ORF">ACFFHW_12345</name>
</gene>
<dbReference type="RefSeq" id="WP_019950609.1">
    <property type="nucleotide sequence ID" value="NZ_JBHLVX010000050.1"/>
</dbReference>
<protein>
    <recommendedName>
        <fullName evidence="4">Type II secretion system protein GspC N-terminal domain-containing protein</fullName>
    </recommendedName>
</protein>
<comment type="caution">
    <text evidence="2">The sequence shown here is derived from an EMBL/GenBank/DDBJ whole genome shotgun (WGS) entry which is preliminary data.</text>
</comment>
<reference evidence="2 3" key="1">
    <citation type="submission" date="2024-09" db="EMBL/GenBank/DDBJ databases">
        <authorList>
            <person name="Sun Q."/>
            <person name="Mori K."/>
        </authorList>
    </citation>
    <scope>NUCLEOTIDE SEQUENCE [LARGE SCALE GENOMIC DNA]</scope>
    <source>
        <strain evidence="2 3">CCM 7415</strain>
    </source>
</reference>
<dbReference type="Gene3D" id="2.30.30.830">
    <property type="match status" value="1"/>
</dbReference>
<evidence type="ECO:0000313" key="3">
    <source>
        <dbReference type="Proteomes" id="UP001589814"/>
    </source>
</evidence>
<organism evidence="2 3">
    <name type="scientific">Kushneria aurantia</name>
    <dbReference type="NCBI Taxonomy" id="504092"/>
    <lineage>
        <taxon>Bacteria</taxon>
        <taxon>Pseudomonadati</taxon>
        <taxon>Pseudomonadota</taxon>
        <taxon>Gammaproteobacteria</taxon>
        <taxon>Oceanospirillales</taxon>
        <taxon>Halomonadaceae</taxon>
        <taxon>Kushneria</taxon>
    </lineage>
</organism>
<feature type="region of interest" description="Disordered" evidence="1">
    <location>
        <begin position="140"/>
        <end position="169"/>
    </location>
</feature>
<keyword evidence="3" id="KW-1185">Reference proteome</keyword>
<sequence length="169" mass="17802">MKTAALTNAFTHPAAWRWLGWCLLAWLAAHALSGVAQLVVQSDSPAATNTEVRLEPAWLPVVSSQWGSEVAGDETIPLTDLPWQVVGRALSAGGAASLVVLSTPDGQRALMVGDEIEAGISVAAIDAQGIVLSRHGRAERLPWPEPQAQDGAITPADNDMPPRSSSREP</sequence>